<reference evidence="1 2" key="1">
    <citation type="submission" date="2022-05" db="EMBL/GenBank/DDBJ databases">
        <authorList>
            <consortium name="Genoscope - CEA"/>
            <person name="William W."/>
        </authorList>
    </citation>
    <scope>NUCLEOTIDE SEQUENCE [LARGE SCALE GENOMIC DNA]</scope>
</reference>
<evidence type="ECO:0000313" key="2">
    <source>
        <dbReference type="Proteomes" id="UP001159405"/>
    </source>
</evidence>
<dbReference type="Proteomes" id="UP001159405">
    <property type="component" value="Unassembled WGS sequence"/>
</dbReference>
<evidence type="ECO:0000313" key="1">
    <source>
        <dbReference type="EMBL" id="CAH3152599.1"/>
    </source>
</evidence>
<gene>
    <name evidence="1" type="ORF">PLOB_00049168</name>
</gene>
<keyword evidence="2" id="KW-1185">Reference proteome</keyword>
<dbReference type="EMBL" id="CALNXK010000094">
    <property type="protein sequence ID" value="CAH3152599.1"/>
    <property type="molecule type" value="Genomic_DNA"/>
</dbReference>
<evidence type="ECO:0008006" key="3">
    <source>
        <dbReference type="Google" id="ProtNLM"/>
    </source>
</evidence>
<accession>A0ABN8Q0M4</accession>
<name>A0ABN8Q0M4_9CNID</name>
<proteinExistence type="predicted"/>
<protein>
    <recommendedName>
        <fullName evidence="3">Transposase</fullName>
    </recommendedName>
</protein>
<comment type="caution">
    <text evidence="1">The sequence shown here is derived from an EMBL/GenBank/DDBJ whole genome shotgun (WGS) entry which is preliminary data.</text>
</comment>
<organism evidence="1 2">
    <name type="scientific">Porites lobata</name>
    <dbReference type="NCBI Taxonomy" id="104759"/>
    <lineage>
        <taxon>Eukaryota</taxon>
        <taxon>Metazoa</taxon>
        <taxon>Cnidaria</taxon>
        <taxon>Anthozoa</taxon>
        <taxon>Hexacorallia</taxon>
        <taxon>Scleractinia</taxon>
        <taxon>Fungiina</taxon>
        <taxon>Poritidae</taxon>
        <taxon>Porites</taxon>
    </lineage>
</organism>
<sequence length="76" mass="9298">MATMNMVCDRFHFANHTDKWCKKKCNRYKTANLVCEQLFSWLSRFSHITKHVNRWRFLFLMLYLLDNHNEDVANTL</sequence>